<comment type="caution">
    <text evidence="1">The sequence shown here is derived from an EMBL/GenBank/DDBJ whole genome shotgun (WGS) entry which is preliminary data.</text>
</comment>
<organism evidence="1 2">
    <name type="scientific">Phyllostomus discolor</name>
    <name type="common">pale spear-nosed bat</name>
    <dbReference type="NCBI Taxonomy" id="89673"/>
    <lineage>
        <taxon>Eukaryota</taxon>
        <taxon>Metazoa</taxon>
        <taxon>Chordata</taxon>
        <taxon>Craniata</taxon>
        <taxon>Vertebrata</taxon>
        <taxon>Euteleostomi</taxon>
        <taxon>Mammalia</taxon>
        <taxon>Eutheria</taxon>
        <taxon>Laurasiatheria</taxon>
        <taxon>Chiroptera</taxon>
        <taxon>Yangochiroptera</taxon>
        <taxon>Phyllostomidae</taxon>
        <taxon>Phyllostominae</taxon>
        <taxon>Phyllostomus</taxon>
    </lineage>
</organism>
<dbReference type="EMBL" id="JABVXQ010000002">
    <property type="protein sequence ID" value="KAF6125256.1"/>
    <property type="molecule type" value="Genomic_DNA"/>
</dbReference>
<proteinExistence type="predicted"/>
<dbReference type="AlphaFoldDB" id="A0A834EQE0"/>
<sequence length="125" mass="13810">MLCFKAVLTLIMVAGVMLRRNRVLNDQAGWGGFVTIASCGSRDLVKTKLRKLLVKLLLTIFVGVLPRETSKCNWFTHQARMFHMLVNEGQMLVFARTGCISAEIIDHPGVGRAGAGKNDTQFTVC</sequence>
<accession>A0A834EQE0</accession>
<evidence type="ECO:0000313" key="1">
    <source>
        <dbReference type="EMBL" id="KAF6125256.1"/>
    </source>
</evidence>
<protein>
    <submittedName>
        <fullName evidence="1">Uncharacterized protein</fullName>
    </submittedName>
</protein>
<gene>
    <name evidence="1" type="ORF">HJG60_009775</name>
</gene>
<dbReference type="Proteomes" id="UP000664940">
    <property type="component" value="Unassembled WGS sequence"/>
</dbReference>
<evidence type="ECO:0000313" key="2">
    <source>
        <dbReference type="Proteomes" id="UP000664940"/>
    </source>
</evidence>
<reference evidence="1 2" key="1">
    <citation type="journal article" date="2020" name="Nature">
        <title>Six reference-quality genomes reveal evolution of bat adaptations.</title>
        <authorList>
            <person name="Jebb D."/>
            <person name="Huang Z."/>
            <person name="Pippel M."/>
            <person name="Hughes G.M."/>
            <person name="Lavrichenko K."/>
            <person name="Devanna P."/>
            <person name="Winkler S."/>
            <person name="Jermiin L.S."/>
            <person name="Skirmuntt E.C."/>
            <person name="Katzourakis A."/>
            <person name="Burkitt-Gray L."/>
            <person name="Ray D.A."/>
            <person name="Sullivan K.A.M."/>
            <person name="Roscito J.G."/>
            <person name="Kirilenko B.M."/>
            <person name="Davalos L.M."/>
            <person name="Corthals A.P."/>
            <person name="Power M.L."/>
            <person name="Jones G."/>
            <person name="Ransome R.D."/>
            <person name="Dechmann D.K.N."/>
            <person name="Locatelli A.G."/>
            <person name="Puechmaille S.J."/>
            <person name="Fedrigo O."/>
            <person name="Jarvis E.D."/>
            <person name="Hiller M."/>
            <person name="Vernes S.C."/>
            <person name="Myers E.W."/>
            <person name="Teeling E.C."/>
        </authorList>
    </citation>
    <scope>NUCLEOTIDE SEQUENCE [LARGE SCALE GENOMIC DNA]</scope>
    <source>
        <strain evidence="1">Bat1K_MPI-CBG_1</strain>
    </source>
</reference>
<name>A0A834EQE0_9CHIR</name>